<organism evidence="1 2">
    <name type="scientific">Henosepilachna vigintioctopunctata</name>
    <dbReference type="NCBI Taxonomy" id="420089"/>
    <lineage>
        <taxon>Eukaryota</taxon>
        <taxon>Metazoa</taxon>
        <taxon>Ecdysozoa</taxon>
        <taxon>Arthropoda</taxon>
        <taxon>Hexapoda</taxon>
        <taxon>Insecta</taxon>
        <taxon>Pterygota</taxon>
        <taxon>Neoptera</taxon>
        <taxon>Endopterygota</taxon>
        <taxon>Coleoptera</taxon>
        <taxon>Polyphaga</taxon>
        <taxon>Cucujiformia</taxon>
        <taxon>Coccinelloidea</taxon>
        <taxon>Coccinellidae</taxon>
        <taxon>Epilachninae</taxon>
        <taxon>Epilachnini</taxon>
        <taxon>Henosepilachna</taxon>
    </lineage>
</organism>
<gene>
    <name evidence="1" type="ORF">WA026_017151</name>
</gene>
<dbReference type="EMBL" id="JARQZJ010000010">
    <property type="protein sequence ID" value="KAK9872337.1"/>
    <property type="molecule type" value="Genomic_DNA"/>
</dbReference>
<reference evidence="1 2" key="1">
    <citation type="submission" date="2023-03" db="EMBL/GenBank/DDBJ databases">
        <title>Genome insight into feeding habits of ladybird beetles.</title>
        <authorList>
            <person name="Li H.-S."/>
            <person name="Huang Y.-H."/>
            <person name="Pang H."/>
        </authorList>
    </citation>
    <scope>NUCLEOTIDE SEQUENCE [LARGE SCALE GENOMIC DNA]</scope>
    <source>
        <strain evidence="1">SYSU_2023b</strain>
        <tissue evidence="1">Whole body</tissue>
    </source>
</reference>
<keyword evidence="2" id="KW-1185">Reference proteome</keyword>
<dbReference type="Proteomes" id="UP001431783">
    <property type="component" value="Unassembled WGS sequence"/>
</dbReference>
<proteinExistence type="predicted"/>
<feature type="non-terminal residue" evidence="1">
    <location>
        <position position="1"/>
    </location>
</feature>
<evidence type="ECO:0000313" key="2">
    <source>
        <dbReference type="Proteomes" id="UP001431783"/>
    </source>
</evidence>
<name>A0AAW1TLL3_9CUCU</name>
<sequence>DSLKILKTSMFPFPDKSPDNPLPSFCIRKHNEDASIPHHPDNNPEFPYFDMFLFSVHIFHIQKSNQSSSTGLGRKIVKSFFVFLGSNGVDLFEQGEIYFTNQNDGGSRELSRERYVYINQTGTLLVLDCQ</sequence>
<accession>A0AAW1TLL3</accession>
<protein>
    <submittedName>
        <fullName evidence="1">Uncharacterized protein</fullName>
    </submittedName>
</protein>
<dbReference type="AlphaFoldDB" id="A0AAW1TLL3"/>
<evidence type="ECO:0000313" key="1">
    <source>
        <dbReference type="EMBL" id="KAK9872337.1"/>
    </source>
</evidence>
<comment type="caution">
    <text evidence="1">The sequence shown here is derived from an EMBL/GenBank/DDBJ whole genome shotgun (WGS) entry which is preliminary data.</text>
</comment>